<comment type="similarity">
    <text evidence="2">Belongs to the amino acid-polyamine-organocation (APC) superfamily. Spore germination protein (SGP) (TC 2.A.3.9) family.</text>
</comment>
<evidence type="ECO:0000256" key="7">
    <source>
        <dbReference type="ARBA" id="ARBA00023136"/>
    </source>
</evidence>
<feature type="transmembrane region" description="Helical" evidence="8">
    <location>
        <begin position="264"/>
        <end position="285"/>
    </location>
</feature>
<proteinExistence type="inferred from homology"/>
<feature type="transmembrane region" description="Helical" evidence="8">
    <location>
        <begin position="305"/>
        <end position="321"/>
    </location>
</feature>
<evidence type="ECO:0000256" key="3">
    <source>
        <dbReference type="ARBA" id="ARBA00022448"/>
    </source>
</evidence>
<keyword evidence="6 8" id="KW-1133">Transmembrane helix</keyword>
<accession>A0ABY9SY28</accession>
<evidence type="ECO:0000313" key="9">
    <source>
        <dbReference type="EMBL" id="WNC12618.1"/>
    </source>
</evidence>
<dbReference type="RefSeq" id="WP_310764093.1">
    <property type="nucleotide sequence ID" value="NZ_CP134050.1"/>
</dbReference>
<protein>
    <submittedName>
        <fullName evidence="9">GerAB/ArcD/ProY family transporter</fullName>
    </submittedName>
</protein>
<dbReference type="PANTHER" id="PTHR34975">
    <property type="entry name" value="SPORE GERMINATION PROTEIN A2"/>
    <property type="match status" value="1"/>
</dbReference>
<organism evidence="9 10">
    <name type="scientific">Brevibacillus brevis</name>
    <name type="common">Bacillus brevis</name>
    <dbReference type="NCBI Taxonomy" id="1393"/>
    <lineage>
        <taxon>Bacteria</taxon>
        <taxon>Bacillati</taxon>
        <taxon>Bacillota</taxon>
        <taxon>Bacilli</taxon>
        <taxon>Bacillales</taxon>
        <taxon>Paenibacillaceae</taxon>
        <taxon>Brevibacillus</taxon>
    </lineage>
</organism>
<dbReference type="Pfam" id="PF03845">
    <property type="entry name" value="Spore_permease"/>
    <property type="match status" value="1"/>
</dbReference>
<dbReference type="EMBL" id="CP134050">
    <property type="protein sequence ID" value="WNC12618.1"/>
    <property type="molecule type" value="Genomic_DNA"/>
</dbReference>
<evidence type="ECO:0000256" key="8">
    <source>
        <dbReference type="SAM" id="Phobius"/>
    </source>
</evidence>
<feature type="transmembrane region" description="Helical" evidence="8">
    <location>
        <begin position="102"/>
        <end position="127"/>
    </location>
</feature>
<evidence type="ECO:0000256" key="4">
    <source>
        <dbReference type="ARBA" id="ARBA00022544"/>
    </source>
</evidence>
<evidence type="ECO:0000256" key="5">
    <source>
        <dbReference type="ARBA" id="ARBA00022692"/>
    </source>
</evidence>
<feature type="transmembrane region" description="Helical" evidence="8">
    <location>
        <begin position="35"/>
        <end position="54"/>
    </location>
</feature>
<evidence type="ECO:0000256" key="1">
    <source>
        <dbReference type="ARBA" id="ARBA00004141"/>
    </source>
</evidence>
<keyword evidence="3" id="KW-0813">Transport</keyword>
<feature type="transmembrane region" description="Helical" evidence="8">
    <location>
        <begin position="333"/>
        <end position="351"/>
    </location>
</feature>
<keyword evidence="7 8" id="KW-0472">Membrane</keyword>
<feature type="transmembrane region" description="Helical" evidence="8">
    <location>
        <begin position="139"/>
        <end position="159"/>
    </location>
</feature>
<reference evidence="9 10" key="1">
    <citation type="submission" date="2023-09" db="EMBL/GenBank/DDBJ databases">
        <title>Complete Genome and Methylome dissection of Bacillus brevis NEB573 original source of BbsI restriction endonuclease.</title>
        <authorList>
            <person name="Fomenkov A."/>
            <person name="Roberts R.D."/>
        </authorList>
    </citation>
    <scope>NUCLEOTIDE SEQUENCE [LARGE SCALE GENOMIC DNA]</scope>
    <source>
        <strain evidence="9 10">NEB573</strain>
    </source>
</reference>
<name>A0ABY9SY28_BREBE</name>
<keyword evidence="5 8" id="KW-0812">Transmembrane</keyword>
<dbReference type="InterPro" id="IPR004761">
    <property type="entry name" value="Spore_GerAB"/>
</dbReference>
<evidence type="ECO:0000256" key="6">
    <source>
        <dbReference type="ARBA" id="ARBA00022989"/>
    </source>
</evidence>
<sequence length="361" mass="41150">MDKSLQVMAMYLLTHIGLIFFLYPTDIIGSLSVGHWSAILLGFACHIAVIGLFTKGLSYAAPKSVIDIFLETGKMAAVLLLLPVLLYFLMILIITVRAYSEIITLVFLANMPLWAIMALLLAVSTYISALGIESMFRTGLLVAVLFLPFLFLVFCLSFQNVDWRYIFPLMDEQAASFSYVFSRSYLLSMFAFTGGFMFLGFIPPYVPYNWRKVMWTASLLLPVFLISTYVPLLTFGQNTASQFQFPFIMAIDTVNVTWLMFDRVTMFFMISLICFVVLFLSLIIWKTTELIRRGIPSVHPIRAKLVLAVAIFVVCLYIPDWKHVEELLWWNTFPRLYVMTVIPIATLVLGIRHHRKGVACP</sequence>
<feature type="transmembrane region" description="Helical" evidence="8">
    <location>
        <begin position="75"/>
        <end position="96"/>
    </location>
</feature>
<feature type="transmembrane region" description="Helical" evidence="8">
    <location>
        <begin position="179"/>
        <end position="201"/>
    </location>
</feature>
<feature type="transmembrane region" description="Helical" evidence="8">
    <location>
        <begin position="7"/>
        <end position="23"/>
    </location>
</feature>
<evidence type="ECO:0000313" key="10">
    <source>
        <dbReference type="Proteomes" id="UP001256827"/>
    </source>
</evidence>
<comment type="subcellular location">
    <subcellularLocation>
        <location evidence="1">Membrane</location>
        <topology evidence="1">Multi-pass membrane protein</topology>
    </subcellularLocation>
</comment>
<evidence type="ECO:0000256" key="2">
    <source>
        <dbReference type="ARBA" id="ARBA00007998"/>
    </source>
</evidence>
<keyword evidence="10" id="KW-1185">Reference proteome</keyword>
<keyword evidence="4" id="KW-0309">Germination</keyword>
<dbReference type="Proteomes" id="UP001256827">
    <property type="component" value="Chromosome"/>
</dbReference>
<gene>
    <name evidence="9" type="ORF">RGB73_17990</name>
</gene>
<dbReference type="PANTHER" id="PTHR34975:SF2">
    <property type="entry name" value="SPORE GERMINATION PROTEIN A2"/>
    <property type="match status" value="1"/>
</dbReference>
<feature type="transmembrane region" description="Helical" evidence="8">
    <location>
        <begin position="213"/>
        <end position="232"/>
    </location>
</feature>